<reference evidence="4 5" key="1">
    <citation type="submission" date="2024-06" db="EMBL/GenBank/DDBJ databases">
        <title>Genomic Encyclopedia of Type Strains, Phase IV (KMG-IV): sequencing the most valuable type-strain genomes for metagenomic binning, comparative biology and taxonomic classification.</title>
        <authorList>
            <person name="Goeker M."/>
        </authorList>
    </citation>
    <scope>NUCLEOTIDE SEQUENCE [LARGE SCALE GENOMIC DNA]</scope>
    <source>
        <strain evidence="4 5">DSM 21331</strain>
    </source>
</reference>
<evidence type="ECO:0000313" key="5">
    <source>
        <dbReference type="Proteomes" id="UP001549145"/>
    </source>
</evidence>
<accession>A0ABV2L043</accession>
<feature type="region of interest" description="Disordered" evidence="3">
    <location>
        <begin position="36"/>
        <end position="61"/>
    </location>
</feature>
<name>A0ABV2L043_9HYPH</name>
<dbReference type="RefSeq" id="WP_238281351.1">
    <property type="nucleotide sequence ID" value="NZ_BPQL01000122.1"/>
</dbReference>
<evidence type="ECO:0000256" key="2">
    <source>
        <dbReference type="ARBA" id="ARBA00022801"/>
    </source>
</evidence>
<evidence type="ECO:0000256" key="3">
    <source>
        <dbReference type="SAM" id="MobiDB-lite"/>
    </source>
</evidence>
<dbReference type="EMBL" id="JBEPMM010000001">
    <property type="protein sequence ID" value="MET3691196.1"/>
    <property type="molecule type" value="Genomic_DNA"/>
</dbReference>
<evidence type="ECO:0000256" key="1">
    <source>
        <dbReference type="ARBA" id="ARBA00022729"/>
    </source>
</evidence>
<dbReference type="Proteomes" id="UP001549145">
    <property type="component" value="Unassembled WGS sequence"/>
</dbReference>
<comment type="caution">
    <text evidence="4">The sequence shown here is derived from an EMBL/GenBank/DDBJ whole genome shotgun (WGS) entry which is preliminary data.</text>
</comment>
<dbReference type="NCBIfam" id="TIGR01840">
    <property type="entry name" value="esterase_phb"/>
    <property type="match status" value="1"/>
</dbReference>
<dbReference type="InterPro" id="IPR010126">
    <property type="entry name" value="Esterase_phb"/>
</dbReference>
<dbReference type="Gene3D" id="3.40.50.1820">
    <property type="entry name" value="alpha/beta hydrolase"/>
    <property type="match status" value="1"/>
</dbReference>
<dbReference type="InterPro" id="IPR050955">
    <property type="entry name" value="Plant_Biomass_Hydrol_Est"/>
</dbReference>
<dbReference type="SUPFAM" id="SSF53474">
    <property type="entry name" value="alpha/beta-Hydrolases"/>
    <property type="match status" value="1"/>
</dbReference>
<keyword evidence="2" id="KW-0378">Hydrolase</keyword>
<keyword evidence="1" id="KW-0732">Signal</keyword>
<dbReference type="PANTHER" id="PTHR43037:SF1">
    <property type="entry name" value="BLL1128 PROTEIN"/>
    <property type="match status" value="1"/>
</dbReference>
<dbReference type="Pfam" id="PF10503">
    <property type="entry name" value="Esterase_PHB"/>
    <property type="match status" value="1"/>
</dbReference>
<proteinExistence type="predicted"/>
<feature type="region of interest" description="Disordered" evidence="3">
    <location>
        <begin position="76"/>
        <end position="95"/>
    </location>
</feature>
<gene>
    <name evidence="4" type="ORF">ABID43_000715</name>
</gene>
<sequence length="465" mass="46994">MTDPSNRLQDRLADMMEATRLTAAGRLQDATDLLQRGLNGMGQPGAHSAGSPTPGSGHAAVNAPHTIDLVAERIETGSGPERTGAKAKAAPAATPEEAPLAAILPEKLRKVVETVTRGIAPVLGGLGKAGRGGSQNAGFGSGLGGSGLSGSGLGGSSFGAGLPGGLGGIGGFNQKRAPLTEGGSFTEHSFSNAAGGRDYKLFVPSDARPNLPLVVMLHGCTQGPDDFAAGTGMNALAEAEGFLVAYPAQSGRANGQRCWNWFQPGDQGRDSGEAGIIAGLTRAIIAEHRVDPARVYIAGLSAGGAAAVNIARVYPDLYAAVGIHSGLAAGCARDVSTALSVMRLGPVAPADCTMSEVRVPTIVFHGESDGTVNLRNGEQALAQAGIDGLTPESAEAVSPGGLSYTRTRYTDGTGRVAVEGWIVRGLGHAWSGGNSAGSYTDPRGPDASRAMLDFFRANPLGAGRA</sequence>
<dbReference type="PANTHER" id="PTHR43037">
    <property type="entry name" value="UNNAMED PRODUCT-RELATED"/>
    <property type="match status" value="1"/>
</dbReference>
<evidence type="ECO:0000313" key="4">
    <source>
        <dbReference type="EMBL" id="MET3691196.1"/>
    </source>
</evidence>
<protein>
    <submittedName>
        <fullName evidence="4">Poly(Hydroxyalkanoate) depolymerase family esterase</fullName>
    </submittedName>
</protein>
<feature type="compositionally biased region" description="Low complexity" evidence="3">
    <location>
        <begin position="86"/>
        <end position="95"/>
    </location>
</feature>
<organism evidence="4 5">
    <name type="scientific">Methylobacterium goesingense</name>
    <dbReference type="NCBI Taxonomy" id="243690"/>
    <lineage>
        <taxon>Bacteria</taxon>
        <taxon>Pseudomonadati</taxon>
        <taxon>Pseudomonadota</taxon>
        <taxon>Alphaproteobacteria</taxon>
        <taxon>Hyphomicrobiales</taxon>
        <taxon>Methylobacteriaceae</taxon>
        <taxon>Methylobacterium</taxon>
    </lineage>
</organism>
<dbReference type="InterPro" id="IPR029058">
    <property type="entry name" value="AB_hydrolase_fold"/>
</dbReference>
<keyword evidence="5" id="KW-1185">Reference proteome</keyword>